<dbReference type="InterPro" id="IPR052215">
    <property type="entry name" value="Plant_ABCG"/>
</dbReference>
<reference evidence="4 5" key="1">
    <citation type="journal article" date="2023" name="Plants (Basel)">
        <title>Bridging the Gap: Combining Genomics and Transcriptomics Approaches to Understand Stylosanthes scabra, an Orphan Legume from the Brazilian Caatinga.</title>
        <authorList>
            <person name="Ferreira-Neto J.R.C."/>
            <person name="da Silva M.D."/>
            <person name="Binneck E."/>
            <person name="de Melo N.F."/>
            <person name="da Silva R.H."/>
            <person name="de Melo A.L.T.M."/>
            <person name="Pandolfi V."/>
            <person name="Bustamante F.O."/>
            <person name="Brasileiro-Vidal A.C."/>
            <person name="Benko-Iseppon A.M."/>
        </authorList>
    </citation>
    <scope>NUCLEOTIDE SEQUENCE [LARGE SCALE GENOMIC DNA]</scope>
    <source>
        <tissue evidence="4">Leaves</tissue>
    </source>
</reference>
<protein>
    <recommendedName>
        <fullName evidence="3">ABC transporter domain-containing protein</fullName>
    </recommendedName>
</protein>
<comment type="similarity">
    <text evidence="1">Belongs to the ABC transporter superfamily. ABCG family. Eye pigment precursor importer (TC 3.A.1.204) subfamily.</text>
</comment>
<dbReference type="PANTHER" id="PTHR48042:SF1">
    <property type="entry name" value="ABC TRANSPORTER G FAMILY MEMBER 11-LIKE"/>
    <property type="match status" value="1"/>
</dbReference>
<comment type="caution">
    <text evidence="4">The sequence shown here is derived from an EMBL/GenBank/DDBJ whole genome shotgun (WGS) entry which is preliminary data.</text>
</comment>
<evidence type="ECO:0000313" key="5">
    <source>
        <dbReference type="Proteomes" id="UP001341840"/>
    </source>
</evidence>
<dbReference type="Gene3D" id="3.40.50.300">
    <property type="entry name" value="P-loop containing nucleotide triphosphate hydrolases"/>
    <property type="match status" value="1"/>
</dbReference>
<evidence type="ECO:0000259" key="3">
    <source>
        <dbReference type="Pfam" id="PF00005"/>
    </source>
</evidence>
<sequence>MASESTVLEIEHEEGNKYKRSVEREGLKEGGVGCNKKEEKGMRMTWKDVWVNAPMGNKGSKAILGGLTGYAKPGQLLAIMGPSGSGKSTLLDALA</sequence>
<feature type="non-terminal residue" evidence="4">
    <location>
        <position position="95"/>
    </location>
</feature>
<keyword evidence="5" id="KW-1185">Reference proteome</keyword>
<dbReference type="InterPro" id="IPR003439">
    <property type="entry name" value="ABC_transporter-like_ATP-bd"/>
</dbReference>
<evidence type="ECO:0000313" key="4">
    <source>
        <dbReference type="EMBL" id="MED6127742.1"/>
    </source>
</evidence>
<gene>
    <name evidence="4" type="ORF">PIB30_091064</name>
</gene>
<dbReference type="EMBL" id="JASCZI010032003">
    <property type="protein sequence ID" value="MED6127742.1"/>
    <property type="molecule type" value="Genomic_DNA"/>
</dbReference>
<dbReference type="InterPro" id="IPR027417">
    <property type="entry name" value="P-loop_NTPase"/>
</dbReference>
<dbReference type="PANTHER" id="PTHR48042">
    <property type="entry name" value="ABC TRANSPORTER G FAMILY MEMBER 11"/>
    <property type="match status" value="1"/>
</dbReference>
<feature type="domain" description="ABC transporter" evidence="3">
    <location>
        <begin position="67"/>
        <end position="95"/>
    </location>
</feature>
<proteinExistence type="inferred from homology"/>
<accession>A0ABU6RUP4</accession>
<dbReference type="SUPFAM" id="SSF52540">
    <property type="entry name" value="P-loop containing nucleoside triphosphate hydrolases"/>
    <property type="match status" value="1"/>
</dbReference>
<name>A0ABU6RUP4_9FABA</name>
<evidence type="ECO:0000256" key="2">
    <source>
        <dbReference type="ARBA" id="ARBA00022448"/>
    </source>
</evidence>
<keyword evidence="2" id="KW-0813">Transport</keyword>
<dbReference type="Pfam" id="PF00005">
    <property type="entry name" value="ABC_tran"/>
    <property type="match status" value="1"/>
</dbReference>
<dbReference type="Proteomes" id="UP001341840">
    <property type="component" value="Unassembled WGS sequence"/>
</dbReference>
<organism evidence="4 5">
    <name type="scientific">Stylosanthes scabra</name>
    <dbReference type="NCBI Taxonomy" id="79078"/>
    <lineage>
        <taxon>Eukaryota</taxon>
        <taxon>Viridiplantae</taxon>
        <taxon>Streptophyta</taxon>
        <taxon>Embryophyta</taxon>
        <taxon>Tracheophyta</taxon>
        <taxon>Spermatophyta</taxon>
        <taxon>Magnoliopsida</taxon>
        <taxon>eudicotyledons</taxon>
        <taxon>Gunneridae</taxon>
        <taxon>Pentapetalae</taxon>
        <taxon>rosids</taxon>
        <taxon>fabids</taxon>
        <taxon>Fabales</taxon>
        <taxon>Fabaceae</taxon>
        <taxon>Papilionoideae</taxon>
        <taxon>50 kb inversion clade</taxon>
        <taxon>dalbergioids sensu lato</taxon>
        <taxon>Dalbergieae</taxon>
        <taxon>Pterocarpus clade</taxon>
        <taxon>Stylosanthes</taxon>
    </lineage>
</organism>
<evidence type="ECO:0000256" key="1">
    <source>
        <dbReference type="ARBA" id="ARBA00005814"/>
    </source>
</evidence>